<dbReference type="RefSeq" id="WP_072738040.1">
    <property type="nucleotide sequence ID" value="NZ_CP048813.1"/>
</dbReference>
<dbReference type="EMBL" id="FNDN01000001">
    <property type="protein sequence ID" value="SDH17638.1"/>
    <property type="molecule type" value="Genomic_DNA"/>
</dbReference>
<dbReference type="AlphaFoldDB" id="A0A1G8A9M8"/>
<dbReference type="OrthoDB" id="4808509at2"/>
<evidence type="ECO:0000313" key="1">
    <source>
        <dbReference type="EMBL" id="SDH17638.1"/>
    </source>
</evidence>
<keyword evidence="2" id="KW-1185">Reference proteome</keyword>
<name>A0A1G8A9M8_9NOCA</name>
<protein>
    <submittedName>
        <fullName evidence="1">Flp pilus assembly protein CpaB</fullName>
    </submittedName>
</protein>
<gene>
    <name evidence="1" type="ORF">SAMN05444695_101362</name>
</gene>
<proteinExistence type="predicted"/>
<evidence type="ECO:0000313" key="2">
    <source>
        <dbReference type="Proteomes" id="UP000183263"/>
    </source>
</evidence>
<dbReference type="SMART" id="SM00858">
    <property type="entry name" value="SAF"/>
    <property type="match status" value="1"/>
</dbReference>
<reference evidence="1 2" key="1">
    <citation type="submission" date="2016-10" db="EMBL/GenBank/DDBJ databases">
        <authorList>
            <person name="de Groot N.N."/>
        </authorList>
    </citation>
    <scope>NUCLEOTIDE SEQUENCE [LARGE SCALE GENOMIC DNA]</scope>
    <source>
        <strain evidence="1 2">DSM 44892</strain>
    </source>
</reference>
<organism evidence="1 2">
    <name type="scientific">Rhodococcus triatomae</name>
    <dbReference type="NCBI Taxonomy" id="300028"/>
    <lineage>
        <taxon>Bacteria</taxon>
        <taxon>Bacillati</taxon>
        <taxon>Actinomycetota</taxon>
        <taxon>Actinomycetes</taxon>
        <taxon>Mycobacteriales</taxon>
        <taxon>Nocardiaceae</taxon>
        <taxon>Rhodococcus</taxon>
    </lineage>
</organism>
<dbReference type="Pfam" id="PF08666">
    <property type="entry name" value="SAF"/>
    <property type="match status" value="1"/>
</dbReference>
<sequence>MPPTHSTRPATRSLEPNWADRVSLLWQPARGRGVLARRAAAGACVVAAAVLLVRGDPSAEHLSVVVAARDLPSGTVLTATDLRTASLARSAVPDGAVTAVEDTAGRTVAGPIRAGEALTDVRVLGPRLAAAAVGSDDARIVPLELADAAVADVLREGDVVDVLAVAQGAGGDRSGTLPDPAATLLASGAVVVLVNRPEGDRGGRERLVLLALPREKAHAVAVTSLTHAVTVTVQ</sequence>
<accession>A0A1G8A9M8</accession>
<dbReference type="CDD" id="cd11614">
    <property type="entry name" value="SAF_CpaB_FlgA_like"/>
    <property type="match status" value="1"/>
</dbReference>
<dbReference type="Proteomes" id="UP000183263">
    <property type="component" value="Unassembled WGS sequence"/>
</dbReference>
<dbReference type="InterPro" id="IPR013974">
    <property type="entry name" value="SAF"/>
</dbReference>
<dbReference type="Gene3D" id="3.90.1210.10">
    <property type="entry name" value="Antifreeze-like/N-acetylneuraminic acid synthase C-terminal domain"/>
    <property type="match status" value="1"/>
</dbReference>